<sequence length="65" mass="7204">MLKVSEVTVRRWIRDGELRAIDIGKGWRVGTNDLGAFLRAHETRPAEPSVAQYPPGADAGRTEQT</sequence>
<protein>
    <submittedName>
        <fullName evidence="3">Excisionase family DNA binding protein</fullName>
    </submittedName>
</protein>
<dbReference type="GO" id="GO:0003677">
    <property type="term" value="F:DNA binding"/>
    <property type="evidence" value="ECO:0007669"/>
    <property type="project" value="InterPro"/>
</dbReference>
<gene>
    <name evidence="3" type="ORF">EV663_12223</name>
</gene>
<feature type="region of interest" description="Disordered" evidence="1">
    <location>
        <begin position="43"/>
        <end position="65"/>
    </location>
</feature>
<dbReference type="NCBIfam" id="TIGR01764">
    <property type="entry name" value="excise"/>
    <property type="match status" value="1"/>
</dbReference>
<dbReference type="SUPFAM" id="SSF46955">
    <property type="entry name" value="Putative DNA-binding domain"/>
    <property type="match status" value="1"/>
</dbReference>
<reference evidence="3 4" key="1">
    <citation type="submission" date="2019-03" db="EMBL/GenBank/DDBJ databases">
        <title>Genomic Encyclopedia of Type Strains, Phase IV (KMG-IV): sequencing the most valuable type-strain genomes for metagenomic binning, comparative biology and taxonomic classification.</title>
        <authorList>
            <person name="Goeker M."/>
        </authorList>
    </citation>
    <scope>NUCLEOTIDE SEQUENCE [LARGE SCALE GENOMIC DNA]</scope>
    <source>
        <strain evidence="3 4">DSM 24766</strain>
    </source>
</reference>
<evidence type="ECO:0000256" key="1">
    <source>
        <dbReference type="SAM" id="MobiDB-lite"/>
    </source>
</evidence>
<dbReference type="InterPro" id="IPR009061">
    <property type="entry name" value="DNA-bd_dom_put_sf"/>
</dbReference>
<evidence type="ECO:0000313" key="3">
    <source>
        <dbReference type="EMBL" id="TCP58547.1"/>
    </source>
</evidence>
<dbReference type="Pfam" id="PF12728">
    <property type="entry name" value="HTH_17"/>
    <property type="match status" value="1"/>
</dbReference>
<feature type="domain" description="Helix-turn-helix" evidence="2">
    <location>
        <begin position="1"/>
        <end position="40"/>
    </location>
</feature>
<keyword evidence="4" id="KW-1185">Reference proteome</keyword>
<evidence type="ECO:0000313" key="4">
    <source>
        <dbReference type="Proteomes" id="UP000295050"/>
    </source>
</evidence>
<dbReference type="InterPro" id="IPR010093">
    <property type="entry name" value="SinI_DNA-bd"/>
</dbReference>
<name>A0A4R2R9C1_9RHOB</name>
<accession>A0A4R2R9C1</accession>
<comment type="caution">
    <text evidence="3">The sequence shown here is derived from an EMBL/GenBank/DDBJ whole genome shotgun (WGS) entry which is preliminary data.</text>
</comment>
<dbReference type="EMBL" id="SLXU01000022">
    <property type="protein sequence ID" value="TCP58547.1"/>
    <property type="molecule type" value="Genomic_DNA"/>
</dbReference>
<dbReference type="Proteomes" id="UP000295050">
    <property type="component" value="Unassembled WGS sequence"/>
</dbReference>
<dbReference type="InterPro" id="IPR041657">
    <property type="entry name" value="HTH_17"/>
</dbReference>
<organism evidence="3 4">
    <name type="scientific">Rhodovulum bhavnagarense</name>
    <dbReference type="NCBI Taxonomy" id="992286"/>
    <lineage>
        <taxon>Bacteria</taxon>
        <taxon>Pseudomonadati</taxon>
        <taxon>Pseudomonadota</taxon>
        <taxon>Alphaproteobacteria</taxon>
        <taxon>Rhodobacterales</taxon>
        <taxon>Paracoccaceae</taxon>
        <taxon>Rhodovulum</taxon>
    </lineage>
</organism>
<dbReference type="AlphaFoldDB" id="A0A4R2R9C1"/>
<evidence type="ECO:0000259" key="2">
    <source>
        <dbReference type="Pfam" id="PF12728"/>
    </source>
</evidence>
<proteinExistence type="predicted"/>